<evidence type="ECO:0000313" key="3">
    <source>
        <dbReference type="WBParaSite" id="ACOC_0000903901-mRNA-1"/>
    </source>
</evidence>
<dbReference type="AlphaFoldDB" id="A0A0R3PTE6"/>
<evidence type="ECO:0000313" key="1">
    <source>
        <dbReference type="EMBL" id="VDM60625.1"/>
    </source>
</evidence>
<dbReference type="WBParaSite" id="ACOC_0000903901-mRNA-1">
    <property type="protein sequence ID" value="ACOC_0000903901-mRNA-1"/>
    <property type="gene ID" value="ACOC_0000903901"/>
</dbReference>
<protein>
    <submittedName>
        <fullName evidence="3">Transposase</fullName>
    </submittedName>
</protein>
<keyword evidence="2" id="KW-1185">Reference proteome</keyword>
<dbReference type="Proteomes" id="UP000267027">
    <property type="component" value="Unassembled WGS sequence"/>
</dbReference>
<organism evidence="3">
    <name type="scientific">Angiostrongylus costaricensis</name>
    <name type="common">Nematode worm</name>
    <dbReference type="NCBI Taxonomy" id="334426"/>
    <lineage>
        <taxon>Eukaryota</taxon>
        <taxon>Metazoa</taxon>
        <taxon>Ecdysozoa</taxon>
        <taxon>Nematoda</taxon>
        <taxon>Chromadorea</taxon>
        <taxon>Rhabditida</taxon>
        <taxon>Rhabditina</taxon>
        <taxon>Rhabditomorpha</taxon>
        <taxon>Strongyloidea</taxon>
        <taxon>Metastrongylidae</taxon>
        <taxon>Angiostrongylus</taxon>
    </lineage>
</organism>
<evidence type="ECO:0000313" key="2">
    <source>
        <dbReference type="Proteomes" id="UP000267027"/>
    </source>
</evidence>
<sequence length="43" mass="5252">MVTRRATKRWSMVLHQTAIRKFFRNFSSIRRQTGTRLDRDGNR</sequence>
<reference evidence="1 2" key="2">
    <citation type="submission" date="2018-11" db="EMBL/GenBank/DDBJ databases">
        <authorList>
            <consortium name="Pathogen Informatics"/>
        </authorList>
    </citation>
    <scope>NUCLEOTIDE SEQUENCE [LARGE SCALE GENOMIC DNA]</scope>
    <source>
        <strain evidence="1 2">Costa Rica</strain>
    </source>
</reference>
<reference evidence="3" key="1">
    <citation type="submission" date="2017-02" db="UniProtKB">
        <authorList>
            <consortium name="WormBaseParasite"/>
        </authorList>
    </citation>
    <scope>IDENTIFICATION</scope>
</reference>
<proteinExistence type="predicted"/>
<accession>A0A0R3PTE6</accession>
<name>A0A0R3PTE6_ANGCS</name>
<gene>
    <name evidence="1" type="ORF">ACOC_LOCUS9040</name>
</gene>
<dbReference type="EMBL" id="UYYA01004240">
    <property type="protein sequence ID" value="VDM60625.1"/>
    <property type="molecule type" value="Genomic_DNA"/>
</dbReference>